<comment type="function">
    <text evidence="11">Component of the cytochrome c oxidase, the last enzyme in the mitochondrial electron transport chain which drives oxidative phosphorylation. The respiratory chain contains 3 multisubunit complexes succinate dehydrogenase (complex II, CII), ubiquinol-cytochrome c oxidoreductase (cytochrome b-c1 complex, complex III, CIII) and cytochrome c oxidase (complex IV, CIV), that cooperate to transfer electrons derived from NADH and succinate to molecular oxygen, creating an electrochemical gradient over the inner membrane that drives transmembrane transport and the ATP synthase. Cytochrome c oxidase is the component of the respiratory chain that catalyzes the reduction of oxygen to water. Electrons originating from reduced cytochrome c in the intermembrane space (IMS) are transferred via the dinuclear copper A center (CU(A)) of subunit 2 and heme A of subunit 1 to the active site in subunit 1, a binuclear center (BNC) formed by heme A3 and copper B (CU(B)). The BNC reduces molecular oxygen to 2 water molecules using 4 electrons from cytochrome c in the IMS and 4 protons from the mitochondrial matrix.</text>
</comment>
<keyword evidence="8 11" id="KW-1133">Transmembrane helix</keyword>
<evidence type="ECO:0000256" key="9">
    <source>
        <dbReference type="ARBA" id="ARBA00023128"/>
    </source>
</evidence>
<organism evidence="12 13">
    <name type="scientific">Myotis davidii</name>
    <name type="common">David's myotis</name>
    <dbReference type="NCBI Taxonomy" id="225400"/>
    <lineage>
        <taxon>Eukaryota</taxon>
        <taxon>Metazoa</taxon>
        <taxon>Chordata</taxon>
        <taxon>Craniata</taxon>
        <taxon>Vertebrata</taxon>
        <taxon>Euteleostomi</taxon>
        <taxon>Mammalia</taxon>
        <taxon>Eutheria</taxon>
        <taxon>Laurasiatheria</taxon>
        <taxon>Chiroptera</taxon>
        <taxon>Yangochiroptera</taxon>
        <taxon>Vespertilionidae</taxon>
        <taxon>Myotis</taxon>
    </lineage>
</organism>
<gene>
    <name evidence="12" type="ORF">MDA_GLEAN10008554</name>
</gene>
<dbReference type="PANTHER" id="PTHR16717:SF1">
    <property type="entry name" value="CYTOCHROME C OXIDASE SUBUNIT 8A, MITOCHONDRIAL"/>
    <property type="match status" value="1"/>
</dbReference>
<keyword evidence="6" id="KW-0832">Ubl conjugation</keyword>
<comment type="similarity">
    <text evidence="3 11">Belongs to the cytochrome c oxidase VIII family.</text>
</comment>
<evidence type="ECO:0000256" key="4">
    <source>
        <dbReference type="ARBA" id="ARBA00022692"/>
    </source>
</evidence>
<evidence type="ECO:0000256" key="8">
    <source>
        <dbReference type="ARBA" id="ARBA00022989"/>
    </source>
</evidence>
<keyword evidence="9 11" id="KW-0496">Mitochondrion</keyword>
<dbReference type="InterPro" id="IPR036548">
    <property type="entry name" value="Cyt_c_oxidase_su8_sf"/>
</dbReference>
<keyword evidence="13" id="KW-1185">Reference proteome</keyword>
<dbReference type="SUPFAM" id="SSF81431">
    <property type="entry name" value="Mitochondrial cytochrome c oxidase subunit VIIIb (aka IX)"/>
    <property type="match status" value="1"/>
</dbReference>
<reference evidence="13" key="1">
    <citation type="journal article" date="2013" name="Science">
        <title>Comparative analysis of bat genomes provides insight into the evolution of flight and immunity.</title>
        <authorList>
            <person name="Zhang G."/>
            <person name="Cowled C."/>
            <person name="Shi Z."/>
            <person name="Huang Z."/>
            <person name="Bishop-Lilly K.A."/>
            <person name="Fang X."/>
            <person name="Wynne J.W."/>
            <person name="Xiong Z."/>
            <person name="Baker M.L."/>
            <person name="Zhao W."/>
            <person name="Tachedjian M."/>
            <person name="Zhu Y."/>
            <person name="Zhou P."/>
            <person name="Jiang X."/>
            <person name="Ng J."/>
            <person name="Yang L."/>
            <person name="Wu L."/>
            <person name="Xiao J."/>
            <person name="Feng Y."/>
            <person name="Chen Y."/>
            <person name="Sun X."/>
            <person name="Zhang Y."/>
            <person name="Marsh G.A."/>
            <person name="Crameri G."/>
            <person name="Broder C.C."/>
            <person name="Frey K.G."/>
            <person name="Wang L.F."/>
            <person name="Wang J."/>
        </authorList>
    </citation>
    <scope>NUCLEOTIDE SEQUENCE [LARGE SCALE GENOMIC DNA]</scope>
</reference>
<evidence type="ECO:0000256" key="11">
    <source>
        <dbReference type="RuleBase" id="RU368101"/>
    </source>
</evidence>
<sequence length="120" mass="12887">MLMGLTGLAKTTDATCQVHFKPPREQLGTVIIVTGLPSCFLCIFLLAGWVFSHLESYKKLEGKGLSSVSAVTSRPCPVLIVFAALRAKSAFIVSFCYSDLFGSHDLLILHCGLLGTHVSS</sequence>
<dbReference type="AlphaFoldDB" id="L5M5Z9"/>
<evidence type="ECO:0000256" key="6">
    <source>
        <dbReference type="ARBA" id="ARBA00022843"/>
    </source>
</evidence>
<evidence type="ECO:0000256" key="3">
    <source>
        <dbReference type="ARBA" id="ARBA00010117"/>
    </source>
</evidence>
<dbReference type="Proteomes" id="UP000010556">
    <property type="component" value="Unassembled WGS sequence"/>
</dbReference>
<keyword evidence="5 11" id="KW-0999">Mitochondrion inner membrane</keyword>
<comment type="subunit">
    <text evidence="11">Component of the cytochrome c oxidase (complex IV, CIV), a multisubunit enzyme composed of 14 subunits. The complex is composed of a catalytic core of 3 subunits MT-CO1, MT-CO2 and MT-CO3, encoded in the mitochondrial DNA, and 11 supernumerary subunits COX4I, COX5A, COX5B, COX6A, COX6B, COX6C, COX7A, COX7B, COX7C, COX8 and NDUFA4, which are encoded in the nuclear genome. The complex exists as a monomer or a dimer and forms supercomplexes (SCs) in the inner mitochondrial membrane with NADH-ubiquinone oxidoreductase (complex I, CI) and ubiquinol-cytochrome c oxidoreductase (cytochrome b-c1 complex, complex III, CIII), resulting in different assemblies (supercomplex SCI(1)III(2)IV(1) and megacomplex MCI(2)III(2)IV(2)).</text>
</comment>
<dbReference type="PANTHER" id="PTHR16717">
    <property type="entry name" value="CYTOCHROME C OXIDASE POLYPEPTIDE VIII"/>
    <property type="match status" value="1"/>
</dbReference>
<dbReference type="GO" id="GO:0005743">
    <property type="term" value="C:mitochondrial inner membrane"/>
    <property type="evidence" value="ECO:0007669"/>
    <property type="project" value="UniProtKB-SubCell"/>
</dbReference>
<proteinExistence type="inferred from homology"/>
<evidence type="ECO:0000256" key="5">
    <source>
        <dbReference type="ARBA" id="ARBA00022792"/>
    </source>
</evidence>
<feature type="transmembrane region" description="Helical" evidence="11">
    <location>
        <begin position="30"/>
        <end position="51"/>
    </location>
</feature>
<evidence type="ECO:0000256" key="10">
    <source>
        <dbReference type="ARBA" id="ARBA00023136"/>
    </source>
</evidence>
<protein>
    <recommendedName>
        <fullName evidence="11">Cytochrome c oxidase subunit 8</fullName>
    </recommendedName>
    <alternativeName>
        <fullName evidence="11">Cytochrome c oxidase polypeptide VIII</fullName>
    </alternativeName>
</protein>
<evidence type="ECO:0000313" key="13">
    <source>
        <dbReference type="Proteomes" id="UP000010556"/>
    </source>
</evidence>
<comment type="pathway">
    <text evidence="2 11">Energy metabolism; oxidative phosphorylation.</text>
</comment>
<comment type="subcellular location">
    <subcellularLocation>
        <location evidence="1 11">Mitochondrion inner membrane</location>
        <topology evidence="1 11">Single-pass membrane protein</topology>
    </subcellularLocation>
</comment>
<dbReference type="Gene3D" id="4.10.81.10">
    <property type="entry name" value="Cytochrome c oxidase, subunit 8"/>
    <property type="match status" value="1"/>
</dbReference>
<dbReference type="GO" id="GO:0006123">
    <property type="term" value="P:mitochondrial electron transport, cytochrome c to oxygen"/>
    <property type="evidence" value="ECO:0007669"/>
    <property type="project" value="UniProtKB-UniRule"/>
</dbReference>
<name>L5M5Z9_MYODS</name>
<keyword evidence="4 11" id="KW-0812">Transmembrane</keyword>
<evidence type="ECO:0000313" key="12">
    <source>
        <dbReference type="EMBL" id="ELK33757.1"/>
    </source>
</evidence>
<dbReference type="UniPathway" id="UPA00705"/>
<accession>L5M5Z9</accession>
<dbReference type="EMBL" id="KB103875">
    <property type="protein sequence ID" value="ELK33757.1"/>
    <property type="molecule type" value="Genomic_DNA"/>
</dbReference>
<dbReference type="InterPro" id="IPR003205">
    <property type="entry name" value="Cyt_c_oxidase_su8"/>
</dbReference>
<keyword evidence="10 11" id="KW-0472">Membrane</keyword>
<keyword evidence="7 11" id="KW-0809">Transit peptide</keyword>
<dbReference type="GO" id="GO:0045277">
    <property type="term" value="C:respiratory chain complex IV"/>
    <property type="evidence" value="ECO:0007669"/>
    <property type="project" value="UniProtKB-UniRule"/>
</dbReference>
<evidence type="ECO:0000256" key="1">
    <source>
        <dbReference type="ARBA" id="ARBA00004434"/>
    </source>
</evidence>
<dbReference type="Pfam" id="PF02285">
    <property type="entry name" value="COX8"/>
    <property type="match status" value="1"/>
</dbReference>
<evidence type="ECO:0000256" key="2">
    <source>
        <dbReference type="ARBA" id="ARBA00004673"/>
    </source>
</evidence>
<evidence type="ECO:0000256" key="7">
    <source>
        <dbReference type="ARBA" id="ARBA00022946"/>
    </source>
</evidence>